<dbReference type="Gene3D" id="3.40.50.720">
    <property type="entry name" value="NAD(P)-binding Rossmann-like Domain"/>
    <property type="match status" value="1"/>
</dbReference>
<reference evidence="1 2" key="1">
    <citation type="journal article" date="2019" name="Nat. Ecol. Evol.">
        <title>Megaphylogeny resolves global patterns of mushroom evolution.</title>
        <authorList>
            <person name="Varga T."/>
            <person name="Krizsan K."/>
            <person name="Foldi C."/>
            <person name="Dima B."/>
            <person name="Sanchez-Garcia M."/>
            <person name="Sanchez-Ramirez S."/>
            <person name="Szollosi G.J."/>
            <person name="Szarkandi J.G."/>
            <person name="Papp V."/>
            <person name="Albert L."/>
            <person name="Andreopoulos W."/>
            <person name="Angelini C."/>
            <person name="Antonin V."/>
            <person name="Barry K.W."/>
            <person name="Bougher N.L."/>
            <person name="Buchanan P."/>
            <person name="Buyck B."/>
            <person name="Bense V."/>
            <person name="Catcheside P."/>
            <person name="Chovatia M."/>
            <person name="Cooper J."/>
            <person name="Damon W."/>
            <person name="Desjardin D."/>
            <person name="Finy P."/>
            <person name="Geml J."/>
            <person name="Haridas S."/>
            <person name="Hughes K."/>
            <person name="Justo A."/>
            <person name="Karasinski D."/>
            <person name="Kautmanova I."/>
            <person name="Kiss B."/>
            <person name="Kocsube S."/>
            <person name="Kotiranta H."/>
            <person name="LaButti K.M."/>
            <person name="Lechner B.E."/>
            <person name="Liimatainen K."/>
            <person name="Lipzen A."/>
            <person name="Lukacs Z."/>
            <person name="Mihaltcheva S."/>
            <person name="Morgado L.N."/>
            <person name="Niskanen T."/>
            <person name="Noordeloos M.E."/>
            <person name="Ohm R.A."/>
            <person name="Ortiz-Santana B."/>
            <person name="Ovrebo C."/>
            <person name="Racz N."/>
            <person name="Riley R."/>
            <person name="Savchenko A."/>
            <person name="Shiryaev A."/>
            <person name="Soop K."/>
            <person name="Spirin V."/>
            <person name="Szebenyi C."/>
            <person name="Tomsovsky M."/>
            <person name="Tulloss R.E."/>
            <person name="Uehling J."/>
            <person name="Grigoriev I.V."/>
            <person name="Vagvolgyi C."/>
            <person name="Papp T."/>
            <person name="Martin F.M."/>
            <person name="Miettinen O."/>
            <person name="Hibbett D.S."/>
            <person name="Nagy L.G."/>
        </authorList>
    </citation>
    <scope>NUCLEOTIDE SEQUENCE [LARGE SCALE GENOMIC DNA]</scope>
    <source>
        <strain evidence="1 2">FP101781</strain>
    </source>
</reference>
<evidence type="ECO:0000313" key="1">
    <source>
        <dbReference type="EMBL" id="TEB20828.1"/>
    </source>
</evidence>
<comment type="caution">
    <text evidence="1">The sequence shown here is derived from an EMBL/GenBank/DDBJ whole genome shotgun (WGS) entry which is preliminary data.</text>
</comment>
<organism evidence="1 2">
    <name type="scientific">Coprinellus micaceus</name>
    <name type="common">Glistening ink-cap mushroom</name>
    <name type="synonym">Coprinus micaceus</name>
    <dbReference type="NCBI Taxonomy" id="71717"/>
    <lineage>
        <taxon>Eukaryota</taxon>
        <taxon>Fungi</taxon>
        <taxon>Dikarya</taxon>
        <taxon>Basidiomycota</taxon>
        <taxon>Agaricomycotina</taxon>
        <taxon>Agaricomycetes</taxon>
        <taxon>Agaricomycetidae</taxon>
        <taxon>Agaricales</taxon>
        <taxon>Agaricineae</taxon>
        <taxon>Psathyrellaceae</taxon>
        <taxon>Coprinellus</taxon>
    </lineage>
</organism>
<evidence type="ECO:0000313" key="2">
    <source>
        <dbReference type="Proteomes" id="UP000298030"/>
    </source>
</evidence>
<name>A0A4Y7SGK1_COPMI</name>
<gene>
    <name evidence="1" type="ORF">FA13DRAFT_1742615</name>
</gene>
<dbReference type="Proteomes" id="UP000298030">
    <property type="component" value="Unassembled WGS sequence"/>
</dbReference>
<protein>
    <submittedName>
        <fullName evidence="1">Uncharacterized protein</fullName>
    </submittedName>
</protein>
<dbReference type="AlphaFoldDB" id="A0A4Y7SGK1"/>
<accession>A0A4Y7SGK1</accession>
<keyword evidence="2" id="KW-1185">Reference proteome</keyword>
<sequence length="167" mass="17582">MLSEAPAVLIANTETTLGISIASRLVSAGVPALLAIPSPLPVPPSCSTTTLNWDDPTSIPQVFDTRHSIQTVVLGMPASAQDEVLAGMRRFVDLAKAEGVERFILVGDGGSATEDISSYLEESGVSFKVLGMRSADNTQDIRTVLQTALYSLFSGTAQPLPYGEESV</sequence>
<proteinExistence type="predicted"/>
<dbReference type="EMBL" id="QPFP01000130">
    <property type="protein sequence ID" value="TEB20828.1"/>
    <property type="molecule type" value="Genomic_DNA"/>
</dbReference>